<evidence type="ECO:0000256" key="4">
    <source>
        <dbReference type="ARBA" id="ARBA00023163"/>
    </source>
</evidence>
<name>A0A212KE28_9BACT</name>
<dbReference type="Gene3D" id="1.10.1660.10">
    <property type="match status" value="1"/>
</dbReference>
<accession>A0A212KE28</accession>
<keyword evidence="4" id="KW-0804">Transcription</keyword>
<dbReference type="RefSeq" id="WP_215647815.1">
    <property type="nucleotide sequence ID" value="NZ_LT598928.1"/>
</dbReference>
<dbReference type="AlphaFoldDB" id="A0A212KE28"/>
<dbReference type="InterPro" id="IPR009061">
    <property type="entry name" value="DNA-bd_dom_put_sf"/>
</dbReference>
<organism evidence="6">
    <name type="scientific">uncultured Desulfovibrio sp</name>
    <dbReference type="NCBI Taxonomy" id="167968"/>
    <lineage>
        <taxon>Bacteria</taxon>
        <taxon>Pseudomonadati</taxon>
        <taxon>Thermodesulfobacteriota</taxon>
        <taxon>Desulfovibrionia</taxon>
        <taxon>Desulfovibrionales</taxon>
        <taxon>Desulfovibrionaceae</taxon>
        <taxon>Desulfovibrio</taxon>
        <taxon>environmental samples</taxon>
    </lineage>
</organism>
<evidence type="ECO:0000256" key="1">
    <source>
        <dbReference type="ARBA" id="ARBA00022491"/>
    </source>
</evidence>
<evidence type="ECO:0000259" key="5">
    <source>
        <dbReference type="PROSITE" id="PS50937"/>
    </source>
</evidence>
<dbReference type="GO" id="GO:0003700">
    <property type="term" value="F:DNA-binding transcription factor activity"/>
    <property type="evidence" value="ECO:0007669"/>
    <property type="project" value="InterPro"/>
</dbReference>
<dbReference type="InterPro" id="IPR011256">
    <property type="entry name" value="Reg_factor_effector_dom_sf"/>
</dbReference>
<keyword evidence="2" id="KW-0805">Transcription regulation</keyword>
<dbReference type="EMBL" id="FLUP01000001">
    <property type="protein sequence ID" value="SBW09868.1"/>
    <property type="molecule type" value="Genomic_DNA"/>
</dbReference>
<dbReference type="InterPro" id="IPR000551">
    <property type="entry name" value="MerR-type_HTH_dom"/>
</dbReference>
<dbReference type="PANTHER" id="PTHR30204">
    <property type="entry name" value="REDOX-CYCLING DRUG-SENSING TRANSCRIPTIONAL ACTIVATOR SOXR"/>
    <property type="match status" value="1"/>
</dbReference>
<proteinExistence type="predicted"/>
<evidence type="ECO:0000256" key="2">
    <source>
        <dbReference type="ARBA" id="ARBA00023015"/>
    </source>
</evidence>
<sequence length="271" mass="31548">MKKNMLTSGEFASLCGTQKGTLLFYEKEGLLKPRHVSENRYRRYGVEQYFEFDLLSMLKEVGSSLKEIKAHLHNMNGEDFLSFLQEKQLDTEKELRQLAQRRLMLKDMTACLREALDFEYDTMTVRHQKAERLEMTPTGASPSESQWELVQRFVEYNRGYEQQEEKPRYPFGVVFCLDDIRQGSYVERYYFTRVRRSTPPSLLHIKPEGEYAILAHNGTDASHRLALADMLEKVSAAGLTMKSDVYVCDMMSYVMQEGGDCYAVKYAIRVE</sequence>
<dbReference type="PROSITE" id="PS50937">
    <property type="entry name" value="HTH_MERR_2"/>
    <property type="match status" value="1"/>
</dbReference>
<gene>
    <name evidence="6" type="ORF">KM92DES2_12804</name>
</gene>
<dbReference type="Gene3D" id="3.20.80.10">
    <property type="entry name" value="Regulatory factor, effector binding domain"/>
    <property type="match status" value="1"/>
</dbReference>
<dbReference type="PANTHER" id="PTHR30204:SF69">
    <property type="entry name" value="MERR-FAMILY TRANSCRIPTIONAL REGULATOR"/>
    <property type="match status" value="1"/>
</dbReference>
<dbReference type="GO" id="GO:0003677">
    <property type="term" value="F:DNA binding"/>
    <property type="evidence" value="ECO:0007669"/>
    <property type="project" value="UniProtKB-KW"/>
</dbReference>
<keyword evidence="3" id="KW-0238">DNA-binding</keyword>
<feature type="domain" description="HTH merR-type" evidence="5">
    <location>
        <begin position="5"/>
        <end position="74"/>
    </location>
</feature>
<protein>
    <recommendedName>
        <fullName evidence="5">HTH merR-type domain-containing protein</fullName>
    </recommendedName>
</protein>
<keyword evidence="1" id="KW-0678">Repressor</keyword>
<dbReference type="SMART" id="SM00422">
    <property type="entry name" value="HTH_MERR"/>
    <property type="match status" value="1"/>
</dbReference>
<dbReference type="Pfam" id="PF13411">
    <property type="entry name" value="MerR_1"/>
    <property type="match status" value="1"/>
</dbReference>
<reference evidence="6" key="1">
    <citation type="submission" date="2016-04" db="EMBL/GenBank/DDBJ databases">
        <authorList>
            <person name="Evans L.H."/>
            <person name="Alamgir A."/>
            <person name="Owens N."/>
            <person name="Weber N.D."/>
            <person name="Virtaneva K."/>
            <person name="Barbian K."/>
            <person name="Babar A."/>
            <person name="Rosenke K."/>
        </authorList>
    </citation>
    <scope>NUCLEOTIDE SEQUENCE</scope>
    <source>
        <strain evidence="6">92-2</strain>
    </source>
</reference>
<evidence type="ECO:0000256" key="3">
    <source>
        <dbReference type="ARBA" id="ARBA00023125"/>
    </source>
</evidence>
<dbReference type="SUPFAM" id="SSF46955">
    <property type="entry name" value="Putative DNA-binding domain"/>
    <property type="match status" value="1"/>
</dbReference>
<dbReference type="SUPFAM" id="SSF55136">
    <property type="entry name" value="Probable bacterial effector-binding domain"/>
    <property type="match status" value="1"/>
</dbReference>
<evidence type="ECO:0000313" key="6">
    <source>
        <dbReference type="EMBL" id="SBW09868.1"/>
    </source>
</evidence>
<dbReference type="InterPro" id="IPR047057">
    <property type="entry name" value="MerR_fam"/>
</dbReference>